<keyword evidence="7" id="KW-0479">Metal-binding</keyword>
<evidence type="ECO:0000256" key="2">
    <source>
        <dbReference type="ARBA" id="ARBA00001966"/>
    </source>
</evidence>
<evidence type="ECO:0000256" key="4">
    <source>
        <dbReference type="ARBA" id="ARBA00022485"/>
    </source>
</evidence>
<dbReference type="Gene3D" id="1.20.1440.230">
    <property type="entry name" value="NADH-ubiquinone oxidoreductase 51kDa subunit, iron-sulphur binding domain"/>
    <property type="match status" value="1"/>
</dbReference>
<comment type="similarity">
    <text evidence="3">Belongs to the complex I 51 kDa subunit family.</text>
</comment>
<comment type="cofactor">
    <cofactor evidence="1">
        <name>FMN</name>
        <dbReference type="ChEBI" id="CHEBI:58210"/>
    </cofactor>
</comment>
<comment type="cofactor">
    <cofactor evidence="2">
        <name>[4Fe-4S] cluster</name>
        <dbReference type="ChEBI" id="CHEBI:49883"/>
    </cofactor>
</comment>
<dbReference type="InterPro" id="IPR019575">
    <property type="entry name" value="Nuop51_4Fe4S-bd"/>
</dbReference>
<dbReference type="Pfam" id="PF01512">
    <property type="entry name" value="Complex1_51K"/>
    <property type="match status" value="1"/>
</dbReference>
<sequence length="488" mass="51298">MGRHSLVEDPPLVIDLVEEAPATAPIHVPARRAATTTPRSAPVIPQPRTGNTHSGELPRVAPEHRLFSRWAETGQPAGLDEHLDRFGPLPRAEFARRRGAEALLELTERAGLRGRGGAGFPLARKMASVVESRNGRRRPVLVANGCEGDPTSRKDRLLMYAAPHLVLDGMALAAHAVGAEQSMLCLGRGSRLLEPLEAAIAERTDDPADVHPVTVPHRYVASEASALVNFLTNGDARPTGPRPLPSERGVQGRPTLVANVETLAHLALIARNGADWFRARGTPESPGTMLVTVAGAVRRAGVHEVDLGAPAGQLLRLAGGTDGPSPAVLLGGLGGGWLPLPAAENLALAHRECAEAGVGLGVASVVALPAEACGVTVTAEIARYLAEESARQCGPCMFGLPAVAEDMRALADGEVDEALAQRLHRRLAVIPRRGACAHPDGSVRLVNSALRVFADDVAEHLSGRPCRRAGATALPLLGSLTSDREDWT</sequence>
<proteinExistence type="inferred from homology"/>
<evidence type="ECO:0000313" key="12">
    <source>
        <dbReference type="EMBL" id="GAA5175838.1"/>
    </source>
</evidence>
<evidence type="ECO:0000259" key="11">
    <source>
        <dbReference type="SMART" id="SM00928"/>
    </source>
</evidence>
<feature type="domain" description="NADH-ubiquinone oxidoreductase 51kDa subunit iron-sulphur binding" evidence="11">
    <location>
        <begin position="375"/>
        <end position="419"/>
    </location>
</feature>
<dbReference type="EMBL" id="BAABJP010000068">
    <property type="protein sequence ID" value="GAA5175838.1"/>
    <property type="molecule type" value="Genomic_DNA"/>
</dbReference>
<keyword evidence="4" id="KW-0004">4Fe-4S</keyword>
<dbReference type="Gene3D" id="3.10.20.600">
    <property type="match status" value="1"/>
</dbReference>
<evidence type="ECO:0000256" key="6">
    <source>
        <dbReference type="ARBA" id="ARBA00022643"/>
    </source>
</evidence>
<comment type="caution">
    <text evidence="12">The sequence shown here is derived from an EMBL/GenBank/DDBJ whole genome shotgun (WGS) entry which is preliminary data.</text>
</comment>
<dbReference type="PANTHER" id="PTHR11780">
    <property type="entry name" value="NADH-UBIQUINONE OXIDOREDUCTASE FLAVOPROTEIN 1 NDUFV1"/>
    <property type="match status" value="1"/>
</dbReference>
<organism evidence="12 13">
    <name type="scientific">Pseudonocardia eucalypti</name>
    <dbReference type="NCBI Taxonomy" id="648755"/>
    <lineage>
        <taxon>Bacteria</taxon>
        <taxon>Bacillati</taxon>
        <taxon>Actinomycetota</taxon>
        <taxon>Actinomycetes</taxon>
        <taxon>Pseudonocardiales</taxon>
        <taxon>Pseudonocardiaceae</taxon>
        <taxon>Pseudonocardia</taxon>
    </lineage>
</organism>
<evidence type="ECO:0000256" key="7">
    <source>
        <dbReference type="ARBA" id="ARBA00022723"/>
    </source>
</evidence>
<dbReference type="Gene3D" id="3.40.50.11540">
    <property type="entry name" value="NADH-ubiquinone oxidoreductase 51kDa subunit"/>
    <property type="match status" value="1"/>
</dbReference>
<reference evidence="13" key="1">
    <citation type="journal article" date="2019" name="Int. J. Syst. Evol. Microbiol.">
        <title>The Global Catalogue of Microorganisms (GCM) 10K type strain sequencing project: providing services to taxonomists for standard genome sequencing and annotation.</title>
        <authorList>
            <consortium name="The Broad Institute Genomics Platform"/>
            <consortium name="The Broad Institute Genome Sequencing Center for Infectious Disease"/>
            <person name="Wu L."/>
            <person name="Ma J."/>
        </authorList>
    </citation>
    <scope>NUCLEOTIDE SEQUENCE [LARGE SCALE GENOMIC DNA]</scope>
    <source>
        <strain evidence="13">JCM 18303</strain>
    </source>
</reference>
<dbReference type="RefSeq" id="WP_185065600.1">
    <property type="nucleotide sequence ID" value="NZ_BAABJP010000068.1"/>
</dbReference>
<protein>
    <recommendedName>
        <fullName evidence="11">NADH-ubiquinone oxidoreductase 51kDa subunit iron-sulphur binding domain-containing protein</fullName>
    </recommendedName>
</protein>
<feature type="region of interest" description="Disordered" evidence="10">
    <location>
        <begin position="32"/>
        <end position="57"/>
    </location>
</feature>
<gene>
    <name evidence="12" type="ORF">GCM10023321_82690</name>
</gene>
<feature type="compositionally biased region" description="Low complexity" evidence="10">
    <location>
        <begin position="32"/>
        <end position="42"/>
    </location>
</feature>
<evidence type="ECO:0000256" key="3">
    <source>
        <dbReference type="ARBA" id="ARBA00007523"/>
    </source>
</evidence>
<dbReference type="SUPFAM" id="SSF142019">
    <property type="entry name" value="Nqo1 FMN-binding domain-like"/>
    <property type="match status" value="1"/>
</dbReference>
<accession>A0ABP9RDU2</accession>
<dbReference type="InterPro" id="IPR037225">
    <property type="entry name" value="Nuo51_FMN-bd_sf"/>
</dbReference>
<dbReference type="SUPFAM" id="SSF142984">
    <property type="entry name" value="Nqo1 middle domain-like"/>
    <property type="match status" value="1"/>
</dbReference>
<dbReference type="InterPro" id="IPR037207">
    <property type="entry name" value="Nuop51_4Fe4S-bd_sf"/>
</dbReference>
<dbReference type="PANTHER" id="PTHR11780:SF10">
    <property type="entry name" value="NADH DEHYDROGENASE [UBIQUINONE] FLAVOPROTEIN 1, MITOCHONDRIAL"/>
    <property type="match status" value="1"/>
</dbReference>
<dbReference type="SMART" id="SM00928">
    <property type="entry name" value="NADH_4Fe-4S"/>
    <property type="match status" value="1"/>
</dbReference>
<dbReference type="SUPFAM" id="SSF140490">
    <property type="entry name" value="Nqo1C-terminal domain-like"/>
    <property type="match status" value="1"/>
</dbReference>
<keyword evidence="13" id="KW-1185">Reference proteome</keyword>
<dbReference type="Pfam" id="PF10589">
    <property type="entry name" value="NADH_4Fe-4S"/>
    <property type="match status" value="1"/>
</dbReference>
<keyword evidence="5" id="KW-0285">Flavoprotein</keyword>
<evidence type="ECO:0000256" key="8">
    <source>
        <dbReference type="ARBA" id="ARBA00023004"/>
    </source>
</evidence>
<dbReference type="InterPro" id="IPR050837">
    <property type="entry name" value="ComplexI_51kDa_subunit"/>
</dbReference>
<evidence type="ECO:0000256" key="10">
    <source>
        <dbReference type="SAM" id="MobiDB-lite"/>
    </source>
</evidence>
<keyword evidence="6" id="KW-0288">FMN</keyword>
<evidence type="ECO:0000256" key="5">
    <source>
        <dbReference type="ARBA" id="ARBA00022630"/>
    </source>
</evidence>
<evidence type="ECO:0000313" key="13">
    <source>
        <dbReference type="Proteomes" id="UP001428817"/>
    </source>
</evidence>
<dbReference type="InterPro" id="IPR011538">
    <property type="entry name" value="Nuo51_FMN-bd"/>
</dbReference>
<evidence type="ECO:0000256" key="9">
    <source>
        <dbReference type="ARBA" id="ARBA00023014"/>
    </source>
</evidence>
<keyword evidence="9" id="KW-0411">Iron-sulfur</keyword>
<name>A0ABP9RDU2_9PSEU</name>
<evidence type="ECO:0000256" key="1">
    <source>
        <dbReference type="ARBA" id="ARBA00001917"/>
    </source>
</evidence>
<keyword evidence="8" id="KW-0408">Iron</keyword>
<dbReference type="Proteomes" id="UP001428817">
    <property type="component" value="Unassembled WGS sequence"/>
</dbReference>